<dbReference type="Proteomes" id="UP001604336">
    <property type="component" value="Unassembled WGS sequence"/>
</dbReference>
<dbReference type="SUPFAM" id="SSF56672">
    <property type="entry name" value="DNA/RNA polymerases"/>
    <property type="match status" value="1"/>
</dbReference>
<gene>
    <name evidence="1" type="ORF">Adt_45612</name>
</gene>
<protein>
    <submittedName>
        <fullName evidence="1">RT RNaseH 2 domain-containing protein</fullName>
    </submittedName>
</protein>
<dbReference type="Gene3D" id="3.10.10.10">
    <property type="entry name" value="HIV Type 1 Reverse Transcriptase, subunit A, domain 1"/>
    <property type="match status" value="1"/>
</dbReference>
<accession>A0ABD1PEB6</accession>
<organism evidence="1 2">
    <name type="scientific">Abeliophyllum distichum</name>
    <dbReference type="NCBI Taxonomy" id="126358"/>
    <lineage>
        <taxon>Eukaryota</taxon>
        <taxon>Viridiplantae</taxon>
        <taxon>Streptophyta</taxon>
        <taxon>Embryophyta</taxon>
        <taxon>Tracheophyta</taxon>
        <taxon>Spermatophyta</taxon>
        <taxon>Magnoliopsida</taxon>
        <taxon>eudicotyledons</taxon>
        <taxon>Gunneridae</taxon>
        <taxon>Pentapetalae</taxon>
        <taxon>asterids</taxon>
        <taxon>lamiids</taxon>
        <taxon>Lamiales</taxon>
        <taxon>Oleaceae</taxon>
        <taxon>Forsythieae</taxon>
        <taxon>Abeliophyllum</taxon>
    </lineage>
</organism>
<sequence length="162" mass="18534">MMIQTEPIDINHERVEEEMILDEYLDLRIIGSNSLASPTEELESFFVNSSDPAYMLQVGLKLDEKIKQEIKQFLRENIDVFAWKHSDMVGINSSVACHALKVDPKVRPKIQKMRPLSAKRYGALKEGVDKLLTNGFIREAVYPNGCPIPRWCKKTPRSRGCV</sequence>
<keyword evidence="2" id="KW-1185">Reference proteome</keyword>
<comment type="caution">
    <text evidence="1">The sequence shown here is derived from an EMBL/GenBank/DDBJ whole genome shotgun (WGS) entry which is preliminary data.</text>
</comment>
<reference evidence="2" key="1">
    <citation type="submission" date="2024-07" db="EMBL/GenBank/DDBJ databases">
        <title>Two chromosome-level genome assemblies of Korean endemic species Abeliophyllum distichum and Forsythia ovata (Oleaceae).</title>
        <authorList>
            <person name="Jang H."/>
        </authorList>
    </citation>
    <scope>NUCLEOTIDE SEQUENCE [LARGE SCALE GENOMIC DNA]</scope>
</reference>
<proteinExistence type="predicted"/>
<evidence type="ECO:0000313" key="2">
    <source>
        <dbReference type="Proteomes" id="UP001604336"/>
    </source>
</evidence>
<name>A0ABD1PEB6_9LAMI</name>
<dbReference type="EMBL" id="JBFOLK010000014">
    <property type="protein sequence ID" value="KAL2462192.1"/>
    <property type="molecule type" value="Genomic_DNA"/>
</dbReference>
<evidence type="ECO:0000313" key="1">
    <source>
        <dbReference type="EMBL" id="KAL2462192.1"/>
    </source>
</evidence>
<dbReference type="InterPro" id="IPR043502">
    <property type="entry name" value="DNA/RNA_pol_sf"/>
</dbReference>
<dbReference type="AlphaFoldDB" id="A0ABD1PEB6"/>